<dbReference type="Proteomes" id="UP000580654">
    <property type="component" value="Unassembled WGS sequence"/>
</dbReference>
<name>A0A840YEJ6_9PROT</name>
<evidence type="ECO:0000313" key="1">
    <source>
        <dbReference type="EMBL" id="MBB5694797.1"/>
    </source>
</evidence>
<organism evidence="1 2">
    <name type="scientific">Muricoccus pecuniae</name>
    <dbReference type="NCBI Taxonomy" id="693023"/>
    <lineage>
        <taxon>Bacteria</taxon>
        <taxon>Pseudomonadati</taxon>
        <taxon>Pseudomonadota</taxon>
        <taxon>Alphaproteobacteria</taxon>
        <taxon>Acetobacterales</taxon>
        <taxon>Roseomonadaceae</taxon>
        <taxon>Muricoccus</taxon>
    </lineage>
</organism>
<comment type="caution">
    <text evidence="1">The sequence shown here is derived from an EMBL/GenBank/DDBJ whole genome shotgun (WGS) entry which is preliminary data.</text>
</comment>
<dbReference type="EMBL" id="JACIJD010000012">
    <property type="protein sequence ID" value="MBB5694797.1"/>
    <property type="molecule type" value="Genomic_DNA"/>
</dbReference>
<dbReference type="RefSeq" id="WP_184519474.1">
    <property type="nucleotide sequence ID" value="NZ_JACIJD010000012.1"/>
</dbReference>
<dbReference type="AlphaFoldDB" id="A0A840YEJ6"/>
<proteinExistence type="predicted"/>
<reference evidence="1 2" key="1">
    <citation type="submission" date="2020-08" db="EMBL/GenBank/DDBJ databases">
        <title>Genomic Encyclopedia of Type Strains, Phase IV (KMG-IV): sequencing the most valuable type-strain genomes for metagenomic binning, comparative biology and taxonomic classification.</title>
        <authorList>
            <person name="Goeker M."/>
        </authorList>
    </citation>
    <scope>NUCLEOTIDE SEQUENCE [LARGE SCALE GENOMIC DNA]</scope>
    <source>
        <strain evidence="1 2">DSM 25622</strain>
    </source>
</reference>
<evidence type="ECO:0008006" key="3">
    <source>
        <dbReference type="Google" id="ProtNLM"/>
    </source>
</evidence>
<accession>A0A840YEJ6</accession>
<dbReference type="PROSITE" id="PS51257">
    <property type="entry name" value="PROKAR_LIPOPROTEIN"/>
    <property type="match status" value="1"/>
</dbReference>
<evidence type="ECO:0000313" key="2">
    <source>
        <dbReference type="Proteomes" id="UP000580654"/>
    </source>
</evidence>
<sequence>MRAATLFPPLLILAACTPAPREPGLAGYLHILTAARDAREACAGLPGCTTPGLERDLARAEAGTPSEFMLPSQMAATERSLAEAALQAAHADCRGRGIKPGSARWERCHLDRGIARLGEVAGLSPVP</sequence>
<keyword evidence="2" id="KW-1185">Reference proteome</keyword>
<gene>
    <name evidence="1" type="ORF">FHS87_002849</name>
</gene>
<protein>
    <recommendedName>
        <fullName evidence="3">Lipoprotein</fullName>
    </recommendedName>
</protein>